<gene>
    <name evidence="2" type="ORF">E2C01_072401</name>
</gene>
<dbReference type="AlphaFoldDB" id="A0A5B7I2I8"/>
<protein>
    <submittedName>
        <fullName evidence="2">Uncharacterized protein</fullName>
    </submittedName>
</protein>
<dbReference type="EMBL" id="VSRR010047121">
    <property type="protein sequence ID" value="MPC77932.1"/>
    <property type="molecule type" value="Genomic_DNA"/>
</dbReference>
<feature type="compositionally biased region" description="Basic and acidic residues" evidence="1">
    <location>
        <begin position="17"/>
        <end position="29"/>
    </location>
</feature>
<dbReference type="Proteomes" id="UP000324222">
    <property type="component" value="Unassembled WGS sequence"/>
</dbReference>
<name>A0A5B7I2I8_PORTR</name>
<feature type="region of interest" description="Disordered" evidence="1">
    <location>
        <begin position="1"/>
        <end position="135"/>
    </location>
</feature>
<reference evidence="2 3" key="1">
    <citation type="submission" date="2019-05" db="EMBL/GenBank/DDBJ databases">
        <title>Another draft genome of Portunus trituberculatus and its Hox gene families provides insights of decapod evolution.</title>
        <authorList>
            <person name="Jeong J.-H."/>
            <person name="Song I."/>
            <person name="Kim S."/>
            <person name="Choi T."/>
            <person name="Kim D."/>
            <person name="Ryu S."/>
            <person name="Kim W."/>
        </authorList>
    </citation>
    <scope>NUCLEOTIDE SEQUENCE [LARGE SCALE GENOMIC DNA]</scope>
    <source>
        <tissue evidence="2">Muscle</tissue>
    </source>
</reference>
<keyword evidence="3" id="KW-1185">Reference proteome</keyword>
<evidence type="ECO:0000256" key="1">
    <source>
        <dbReference type="SAM" id="MobiDB-lite"/>
    </source>
</evidence>
<feature type="compositionally biased region" description="Basic and acidic residues" evidence="1">
    <location>
        <begin position="114"/>
        <end position="123"/>
    </location>
</feature>
<evidence type="ECO:0000313" key="3">
    <source>
        <dbReference type="Proteomes" id="UP000324222"/>
    </source>
</evidence>
<organism evidence="2 3">
    <name type="scientific">Portunus trituberculatus</name>
    <name type="common">Swimming crab</name>
    <name type="synonym">Neptunus trituberculatus</name>
    <dbReference type="NCBI Taxonomy" id="210409"/>
    <lineage>
        <taxon>Eukaryota</taxon>
        <taxon>Metazoa</taxon>
        <taxon>Ecdysozoa</taxon>
        <taxon>Arthropoda</taxon>
        <taxon>Crustacea</taxon>
        <taxon>Multicrustacea</taxon>
        <taxon>Malacostraca</taxon>
        <taxon>Eumalacostraca</taxon>
        <taxon>Eucarida</taxon>
        <taxon>Decapoda</taxon>
        <taxon>Pleocyemata</taxon>
        <taxon>Brachyura</taxon>
        <taxon>Eubrachyura</taxon>
        <taxon>Portunoidea</taxon>
        <taxon>Portunidae</taxon>
        <taxon>Portuninae</taxon>
        <taxon>Portunus</taxon>
    </lineage>
</organism>
<evidence type="ECO:0000313" key="2">
    <source>
        <dbReference type="EMBL" id="MPC77932.1"/>
    </source>
</evidence>
<comment type="caution">
    <text evidence="2">The sequence shown here is derived from an EMBL/GenBank/DDBJ whole genome shotgun (WGS) entry which is preliminary data.</text>
</comment>
<sequence>MRRRASDQNSYGGGGGGRRDEGGEMRTLGRWEVPGDPGRTEASLGDAVEIKLTQPLVQHRQITEKSSFPTRPTARCGNGPPETQVEDAPGEVGPAASRTPGRKPQEDTALTSQGERKPHERDNQTQMRRGRRCGEESLNVMTIRMVMW</sequence>
<proteinExistence type="predicted"/>
<accession>A0A5B7I2I8</accession>